<dbReference type="InterPro" id="IPR036721">
    <property type="entry name" value="RCK_C_sf"/>
</dbReference>
<keyword evidence="2" id="KW-0813">Transport</keyword>
<evidence type="ECO:0000256" key="4">
    <source>
        <dbReference type="ARBA" id="ARBA00022737"/>
    </source>
</evidence>
<feature type="transmembrane region" description="Helical" evidence="7">
    <location>
        <begin position="181"/>
        <end position="201"/>
    </location>
</feature>
<feature type="transmembrane region" description="Helical" evidence="7">
    <location>
        <begin position="28"/>
        <end position="46"/>
    </location>
</feature>
<evidence type="ECO:0000256" key="6">
    <source>
        <dbReference type="ARBA" id="ARBA00023136"/>
    </source>
</evidence>
<dbReference type="Pfam" id="PF02080">
    <property type="entry name" value="TrkA_C"/>
    <property type="match status" value="2"/>
</dbReference>
<protein>
    <submittedName>
        <fullName evidence="9">SLC13 family permease</fullName>
    </submittedName>
</protein>
<dbReference type="Proteomes" id="UP000825179">
    <property type="component" value="Chromosome"/>
</dbReference>
<evidence type="ECO:0000256" key="3">
    <source>
        <dbReference type="ARBA" id="ARBA00022692"/>
    </source>
</evidence>
<reference evidence="9 10" key="1">
    <citation type="journal article" date="2020" name="Extremophiles">
        <title>Genomic analysis of Caldalkalibacillus thermarum TA2.A1 reveals aerobic alkaliphilic metabolism and evolutionary hallmarks linking alkaliphilic bacteria and plant life.</title>
        <authorList>
            <person name="de Jong S.I."/>
            <person name="van den Broek M.A."/>
            <person name="Merkel A.Y."/>
            <person name="de la Torre Cortes P."/>
            <person name="Kalamorz F."/>
            <person name="Cook G.M."/>
            <person name="van Loosdrecht M.C.M."/>
            <person name="McMillan D.G.G."/>
        </authorList>
    </citation>
    <scope>NUCLEOTIDE SEQUENCE [LARGE SCALE GENOMIC DNA]</scope>
    <source>
        <strain evidence="9 10">TA2.A1</strain>
    </source>
</reference>
<accession>A0A8X8L9G5</accession>
<dbReference type="InterPro" id="IPR006037">
    <property type="entry name" value="RCK_C"/>
</dbReference>
<feature type="transmembrane region" description="Helical" evidence="7">
    <location>
        <begin position="52"/>
        <end position="70"/>
    </location>
</feature>
<dbReference type="RefSeq" id="WP_222822577.1">
    <property type="nucleotide sequence ID" value="NZ_CP082237.1"/>
</dbReference>
<dbReference type="GO" id="GO:0005886">
    <property type="term" value="C:plasma membrane"/>
    <property type="evidence" value="ECO:0007669"/>
    <property type="project" value="TreeGrafter"/>
</dbReference>
<keyword evidence="6 7" id="KW-0472">Membrane</keyword>
<gene>
    <name evidence="9" type="ORF">HUR95_11185</name>
</gene>
<feature type="transmembrane region" description="Helical" evidence="7">
    <location>
        <begin position="535"/>
        <end position="552"/>
    </location>
</feature>
<dbReference type="PANTHER" id="PTHR43652:SF2">
    <property type="entry name" value="BASIC AMINO ACID ANTIPORTER YFCC-RELATED"/>
    <property type="match status" value="1"/>
</dbReference>
<dbReference type="SUPFAM" id="SSF116726">
    <property type="entry name" value="TrkA C-terminal domain-like"/>
    <property type="match status" value="2"/>
</dbReference>
<evidence type="ECO:0000259" key="8">
    <source>
        <dbReference type="PROSITE" id="PS51202"/>
    </source>
</evidence>
<keyword evidence="10" id="KW-1185">Reference proteome</keyword>
<dbReference type="GO" id="GO:0006813">
    <property type="term" value="P:potassium ion transport"/>
    <property type="evidence" value="ECO:0007669"/>
    <property type="project" value="InterPro"/>
</dbReference>
<keyword evidence="4" id="KW-0677">Repeat</keyword>
<feature type="transmembrane region" description="Helical" evidence="7">
    <location>
        <begin position="410"/>
        <end position="441"/>
    </location>
</feature>
<evidence type="ECO:0000313" key="9">
    <source>
        <dbReference type="EMBL" id="QZT32903.1"/>
    </source>
</evidence>
<comment type="subcellular location">
    <subcellularLocation>
        <location evidence="1">Membrane</location>
        <topology evidence="1">Multi-pass membrane protein</topology>
    </subcellularLocation>
</comment>
<name>A0A8X8L9G5_CALTT</name>
<proteinExistence type="predicted"/>
<dbReference type="InterPro" id="IPR004680">
    <property type="entry name" value="Cit_transptr-like_dom"/>
</dbReference>
<sequence>MTIDMLITYGILLLAVTLFVTEKLRTDLVAILIMVLLPWTGVITASEAFSGFSSNAVVSVIAVMLIGYGVERSGMMSVVADFIMKRVGKKEKNVMAATSATVGIISSFMQNIGAAALFLPALRKIGKKANIPASKIVMPMGFAAILGGTLTMVASGPLIILNDLLAESGHDPLHLFSVTPIGMALLGAGILYFYFLGDWVLPRAKGRKERSINEDIRQTYALPEEIYEIDITEDSLVVGKSIEELDIWSAYSLNILALSEEGSHVYSPWRKTRLKVNQTIAVLGSKANVTAFVNDHRLSLKDDLDIFSNLENEDHAGFAEIVVPPKSQAAGKKLADIGFRKIYNLEPVAFISREGQQTQWPEVTLEPGMQMIVFGRWEDIAHLQSSRDFAILSEVKPPESEPKAGKKKHALFSIATALGLVLLSFPLALSFFTGALLMILLGVIPKEEIYRAIDWKTVFLLAGLIPLGIAFENSGAAAFTASAIINVFGGWGLMAILFVIGIITMLFSLFMSNVAATVLLVPLVMMMADSFGLDPTGLALLVAVSASNSFLLPTHQVNAFLMNPGGYRNADYLRAGGVMSIIFLVVSVMMVYLFYI</sequence>
<dbReference type="PROSITE" id="PS51202">
    <property type="entry name" value="RCK_C"/>
    <property type="match status" value="2"/>
</dbReference>
<keyword evidence="3 7" id="KW-0812">Transmembrane</keyword>
<feature type="transmembrane region" description="Helical" evidence="7">
    <location>
        <begin position="572"/>
        <end position="595"/>
    </location>
</feature>
<organism evidence="9 10">
    <name type="scientific">Caldalkalibacillus thermarum (strain TA2.A1)</name>
    <dbReference type="NCBI Taxonomy" id="986075"/>
    <lineage>
        <taxon>Bacteria</taxon>
        <taxon>Bacillati</taxon>
        <taxon>Bacillota</taxon>
        <taxon>Bacilli</taxon>
        <taxon>Bacillales</taxon>
        <taxon>Bacillaceae</taxon>
        <taxon>Caldalkalibacillus</taxon>
    </lineage>
</organism>
<feature type="transmembrane region" description="Helical" evidence="7">
    <location>
        <begin position="483"/>
        <end position="503"/>
    </location>
</feature>
<dbReference type="EMBL" id="CP082237">
    <property type="protein sequence ID" value="QZT32903.1"/>
    <property type="molecule type" value="Genomic_DNA"/>
</dbReference>
<dbReference type="Pfam" id="PF03600">
    <property type="entry name" value="CitMHS"/>
    <property type="match status" value="1"/>
</dbReference>
<dbReference type="PANTHER" id="PTHR43652">
    <property type="entry name" value="BASIC AMINO ACID ANTIPORTER YFCC-RELATED"/>
    <property type="match status" value="1"/>
</dbReference>
<dbReference type="InterPro" id="IPR051679">
    <property type="entry name" value="DASS-Related_Transporters"/>
</dbReference>
<feature type="transmembrane region" description="Helical" evidence="7">
    <location>
        <begin position="6"/>
        <end position="21"/>
    </location>
</feature>
<feature type="transmembrane region" description="Helical" evidence="7">
    <location>
        <begin position="136"/>
        <end position="161"/>
    </location>
</feature>
<dbReference type="AlphaFoldDB" id="A0A8X8L9G5"/>
<feature type="transmembrane region" description="Helical" evidence="7">
    <location>
        <begin position="453"/>
        <end position="471"/>
    </location>
</feature>
<feature type="domain" description="RCK C-terminal" evidence="8">
    <location>
        <begin position="305"/>
        <end position="389"/>
    </location>
</feature>
<evidence type="ECO:0000256" key="5">
    <source>
        <dbReference type="ARBA" id="ARBA00022989"/>
    </source>
</evidence>
<dbReference type="Gene3D" id="3.30.70.1450">
    <property type="entry name" value="Regulator of K+ conductance, C-terminal domain"/>
    <property type="match status" value="2"/>
</dbReference>
<dbReference type="KEGG" id="cthu:HUR95_11185"/>
<evidence type="ECO:0000256" key="7">
    <source>
        <dbReference type="SAM" id="Phobius"/>
    </source>
</evidence>
<evidence type="ECO:0000313" key="10">
    <source>
        <dbReference type="Proteomes" id="UP000825179"/>
    </source>
</evidence>
<feature type="domain" description="RCK C-terminal" evidence="8">
    <location>
        <begin position="214"/>
        <end position="298"/>
    </location>
</feature>
<evidence type="ECO:0000256" key="2">
    <source>
        <dbReference type="ARBA" id="ARBA00022448"/>
    </source>
</evidence>
<evidence type="ECO:0000256" key="1">
    <source>
        <dbReference type="ARBA" id="ARBA00004141"/>
    </source>
</evidence>
<keyword evidence="5 7" id="KW-1133">Transmembrane helix</keyword>
<dbReference type="GO" id="GO:0008324">
    <property type="term" value="F:monoatomic cation transmembrane transporter activity"/>
    <property type="evidence" value="ECO:0007669"/>
    <property type="project" value="InterPro"/>
</dbReference>